<dbReference type="PROSITE" id="PS51898">
    <property type="entry name" value="TYR_RECOMBINASE"/>
    <property type="match status" value="1"/>
</dbReference>
<evidence type="ECO:0000256" key="1">
    <source>
        <dbReference type="ARBA" id="ARBA00003283"/>
    </source>
</evidence>
<dbReference type="Pfam" id="PF00589">
    <property type="entry name" value="Phage_integrase"/>
    <property type="match status" value="1"/>
</dbReference>
<dbReference type="PANTHER" id="PTHR30349:SF41">
    <property type="entry name" value="INTEGRASE_RECOMBINASE PROTEIN MJ0367-RELATED"/>
    <property type="match status" value="1"/>
</dbReference>
<dbReference type="InterPro" id="IPR044068">
    <property type="entry name" value="CB"/>
</dbReference>
<evidence type="ECO:0000259" key="7">
    <source>
        <dbReference type="PROSITE" id="PS51898"/>
    </source>
</evidence>
<evidence type="ECO:0000256" key="5">
    <source>
        <dbReference type="ARBA" id="ARBA00023172"/>
    </source>
</evidence>
<sequence length="393" mass="45376">MSVKTNYVKNGKEYYRVTATVGRDANGKLIRKEFYGKTKKEAEAKRDEYLNGIKNGLNIDFQDITLGDLMHVWLFEVARVSRKPSTFARYEGLYRNYIRDSELYGLKISLIKSIQIQRYYNKLYQEGKSSKTIKTLNKFLKTFFNYAIDEGYLVKNPCTGKKIVIPGTPEEKAEAKIETFTDEEIKKITEALEGHRLKALFLLAFGTGLRQGELLGLKWPDIDFEKKELKVQRTIKQVTIIDQNGNREYKTIEQIPKTKSSIRTVPIPSSLIPVLKEYRNKQREEKLKAGPAYLNDIEKGYVFTTESGSIIDARNLLRIYKKILDKAGVKYRKFHAIRHTYATKLFERGVPLKIVSELLGHSNISTTANIYTHVIPKEKTNAVETLNDLFIYK</sequence>
<dbReference type="PANTHER" id="PTHR30349">
    <property type="entry name" value="PHAGE INTEGRASE-RELATED"/>
    <property type="match status" value="1"/>
</dbReference>
<dbReference type="InterPro" id="IPR010998">
    <property type="entry name" value="Integrase_recombinase_N"/>
</dbReference>
<keyword evidence="3" id="KW-0229">DNA integration</keyword>
<evidence type="ECO:0000256" key="3">
    <source>
        <dbReference type="ARBA" id="ARBA00022908"/>
    </source>
</evidence>
<evidence type="ECO:0000256" key="2">
    <source>
        <dbReference type="ARBA" id="ARBA00008857"/>
    </source>
</evidence>
<name>A0ABT9M2M5_9THEO</name>
<keyword evidence="10" id="KW-1185">Reference proteome</keyword>
<dbReference type="CDD" id="cd01189">
    <property type="entry name" value="INT_ICEBs1_C_like"/>
    <property type="match status" value="1"/>
</dbReference>
<evidence type="ECO:0000259" key="8">
    <source>
        <dbReference type="PROSITE" id="PS51900"/>
    </source>
</evidence>
<comment type="caution">
    <text evidence="9">The sequence shown here is derived from an EMBL/GenBank/DDBJ whole genome shotgun (WGS) entry which is preliminary data.</text>
</comment>
<dbReference type="Gene3D" id="1.10.150.130">
    <property type="match status" value="1"/>
</dbReference>
<dbReference type="InterPro" id="IPR004107">
    <property type="entry name" value="Integrase_SAM-like_N"/>
</dbReference>
<evidence type="ECO:0000256" key="6">
    <source>
        <dbReference type="PROSITE-ProRule" id="PRU01248"/>
    </source>
</evidence>
<dbReference type="RefSeq" id="WP_028991369.1">
    <property type="nucleotide sequence ID" value="NZ_JAURUP010000006.1"/>
</dbReference>
<keyword evidence="4 6" id="KW-0238">DNA-binding</keyword>
<feature type="domain" description="Core-binding (CB)" evidence="8">
    <location>
        <begin position="64"/>
        <end position="148"/>
    </location>
</feature>
<accession>A0ABT9M2M5</accession>
<dbReference type="InterPro" id="IPR011010">
    <property type="entry name" value="DNA_brk_join_enz"/>
</dbReference>
<reference evidence="9 10" key="1">
    <citation type="submission" date="2023-07" db="EMBL/GenBank/DDBJ databases">
        <title>Genomic Encyclopedia of Type Strains, Phase IV (KMG-IV): sequencing the most valuable type-strain genomes for metagenomic binning, comparative biology and taxonomic classification.</title>
        <authorList>
            <person name="Goeker M."/>
        </authorList>
    </citation>
    <scope>NUCLEOTIDE SEQUENCE [LARGE SCALE GENOMIC DNA]</scope>
    <source>
        <strain evidence="9 10">DSM 25963</strain>
    </source>
</reference>
<proteinExistence type="inferred from homology"/>
<keyword evidence="5" id="KW-0233">DNA recombination</keyword>
<dbReference type="InterPro" id="IPR050090">
    <property type="entry name" value="Tyrosine_recombinase_XerCD"/>
</dbReference>
<evidence type="ECO:0000256" key="4">
    <source>
        <dbReference type="ARBA" id="ARBA00023125"/>
    </source>
</evidence>
<feature type="domain" description="Tyr recombinase" evidence="7">
    <location>
        <begin position="175"/>
        <end position="384"/>
    </location>
</feature>
<comment type="function">
    <text evidence="1">Site-specific tyrosine recombinase, which acts by catalyzing the cutting and rejoining of the recombining DNA molecules.</text>
</comment>
<gene>
    <name evidence="9" type="ORF">J2S24_000852</name>
</gene>
<dbReference type="InterPro" id="IPR013762">
    <property type="entry name" value="Integrase-like_cat_sf"/>
</dbReference>
<evidence type="ECO:0000313" key="10">
    <source>
        <dbReference type="Proteomes" id="UP001223886"/>
    </source>
</evidence>
<dbReference type="Gene3D" id="1.10.443.10">
    <property type="entry name" value="Intergrase catalytic core"/>
    <property type="match status" value="1"/>
</dbReference>
<dbReference type="Pfam" id="PF14659">
    <property type="entry name" value="Phage_int_SAM_3"/>
    <property type="match status" value="1"/>
</dbReference>
<dbReference type="Proteomes" id="UP001223886">
    <property type="component" value="Unassembled WGS sequence"/>
</dbReference>
<evidence type="ECO:0000313" key="9">
    <source>
        <dbReference type="EMBL" id="MDP9750384.1"/>
    </source>
</evidence>
<dbReference type="InterPro" id="IPR002104">
    <property type="entry name" value="Integrase_catalytic"/>
</dbReference>
<dbReference type="SUPFAM" id="SSF56349">
    <property type="entry name" value="DNA breaking-rejoining enzymes"/>
    <property type="match status" value="1"/>
</dbReference>
<dbReference type="PROSITE" id="PS51900">
    <property type="entry name" value="CB"/>
    <property type="match status" value="1"/>
</dbReference>
<organism evidence="9 10">
    <name type="scientific">Thermoanaerobacter pentosaceus</name>
    <dbReference type="NCBI Taxonomy" id="694059"/>
    <lineage>
        <taxon>Bacteria</taxon>
        <taxon>Bacillati</taxon>
        <taxon>Bacillota</taxon>
        <taxon>Clostridia</taxon>
        <taxon>Thermoanaerobacterales</taxon>
        <taxon>Thermoanaerobacteraceae</taxon>
        <taxon>Thermoanaerobacter</taxon>
    </lineage>
</organism>
<protein>
    <submittedName>
        <fullName evidence="9">Integrase</fullName>
    </submittedName>
</protein>
<dbReference type="EMBL" id="JAURUP010000006">
    <property type="protein sequence ID" value="MDP9750384.1"/>
    <property type="molecule type" value="Genomic_DNA"/>
</dbReference>
<comment type="similarity">
    <text evidence="2">Belongs to the 'phage' integrase family.</text>
</comment>